<dbReference type="AlphaFoldDB" id="A0A5M8A7R5"/>
<keyword evidence="2" id="KW-0805">Transcription regulation</keyword>
<dbReference type="SUPFAM" id="SSF46785">
    <property type="entry name" value="Winged helix' DNA-binding domain"/>
    <property type="match status" value="1"/>
</dbReference>
<keyword evidence="5" id="KW-0804">Transcription</keyword>
<keyword evidence="3" id="KW-0238">DNA-binding</keyword>
<dbReference type="Gene3D" id="1.10.10.10">
    <property type="entry name" value="Winged helix-like DNA-binding domain superfamily/Winged helix DNA-binding domain"/>
    <property type="match status" value="1"/>
</dbReference>
<dbReference type="InterPro" id="IPR000847">
    <property type="entry name" value="LysR_HTH_N"/>
</dbReference>
<evidence type="ECO:0000256" key="3">
    <source>
        <dbReference type="ARBA" id="ARBA00023125"/>
    </source>
</evidence>
<keyword evidence="8" id="KW-1185">Reference proteome</keyword>
<protein>
    <submittedName>
        <fullName evidence="7">LysR family transcriptional regulator</fullName>
    </submittedName>
</protein>
<dbReference type="PRINTS" id="PR00039">
    <property type="entry name" value="HTHLYSR"/>
</dbReference>
<dbReference type="RefSeq" id="WP_150084606.1">
    <property type="nucleotide sequence ID" value="NZ_VWRN01000060.1"/>
</dbReference>
<organism evidence="7 8">
    <name type="scientific">Cupriavidus cauae</name>
    <dbReference type="NCBI Taxonomy" id="2608999"/>
    <lineage>
        <taxon>Bacteria</taxon>
        <taxon>Pseudomonadati</taxon>
        <taxon>Pseudomonadota</taxon>
        <taxon>Betaproteobacteria</taxon>
        <taxon>Burkholderiales</taxon>
        <taxon>Burkholderiaceae</taxon>
        <taxon>Cupriavidus</taxon>
    </lineage>
</organism>
<comment type="similarity">
    <text evidence="1">Belongs to the LysR transcriptional regulatory family.</text>
</comment>
<evidence type="ECO:0000259" key="6">
    <source>
        <dbReference type="PROSITE" id="PS50931"/>
    </source>
</evidence>
<comment type="caution">
    <text evidence="7">The sequence shown here is derived from an EMBL/GenBank/DDBJ whole genome shotgun (WGS) entry which is preliminary data.</text>
</comment>
<dbReference type="GO" id="GO:0003700">
    <property type="term" value="F:DNA-binding transcription factor activity"/>
    <property type="evidence" value="ECO:0007669"/>
    <property type="project" value="InterPro"/>
</dbReference>
<proteinExistence type="inferred from homology"/>
<reference evidence="7 8" key="1">
    <citation type="submission" date="2019-09" db="EMBL/GenBank/DDBJ databases">
        <title>Isolation of a novel species in the genus Cupriavidus from patients with sepsis using whole genome sequencing.</title>
        <authorList>
            <person name="Kweon O.J."/>
            <person name="Lee M.-K."/>
        </authorList>
    </citation>
    <scope>NUCLEOTIDE SEQUENCE [LARGE SCALE GENOMIC DNA]</scope>
    <source>
        <strain evidence="7 8">MKL-01</strain>
    </source>
</reference>
<dbReference type="Proteomes" id="UP000324324">
    <property type="component" value="Unassembled WGS sequence"/>
</dbReference>
<name>A0A5M8A7R5_9BURK</name>
<dbReference type="SUPFAM" id="SSF53850">
    <property type="entry name" value="Periplasmic binding protein-like II"/>
    <property type="match status" value="1"/>
</dbReference>
<dbReference type="PANTHER" id="PTHR30293">
    <property type="entry name" value="TRANSCRIPTIONAL REGULATORY PROTEIN NAC-RELATED"/>
    <property type="match status" value="1"/>
</dbReference>
<keyword evidence="4" id="KW-0010">Activator</keyword>
<dbReference type="EMBL" id="VWRN01000060">
    <property type="protein sequence ID" value="KAA6118000.1"/>
    <property type="molecule type" value="Genomic_DNA"/>
</dbReference>
<dbReference type="Gene3D" id="3.40.190.290">
    <property type="match status" value="1"/>
</dbReference>
<evidence type="ECO:0000256" key="4">
    <source>
        <dbReference type="ARBA" id="ARBA00023159"/>
    </source>
</evidence>
<dbReference type="PANTHER" id="PTHR30293:SF0">
    <property type="entry name" value="NITROGEN ASSIMILATION REGULATORY PROTEIN NAC"/>
    <property type="match status" value="1"/>
</dbReference>
<dbReference type="InterPro" id="IPR005119">
    <property type="entry name" value="LysR_subst-bd"/>
</dbReference>
<evidence type="ECO:0000313" key="8">
    <source>
        <dbReference type="Proteomes" id="UP000324324"/>
    </source>
</evidence>
<evidence type="ECO:0000313" key="7">
    <source>
        <dbReference type="EMBL" id="KAA6118000.1"/>
    </source>
</evidence>
<dbReference type="Pfam" id="PF03466">
    <property type="entry name" value="LysR_substrate"/>
    <property type="match status" value="1"/>
</dbReference>
<dbReference type="Pfam" id="PF00126">
    <property type="entry name" value="HTH_1"/>
    <property type="match status" value="1"/>
</dbReference>
<dbReference type="InterPro" id="IPR036390">
    <property type="entry name" value="WH_DNA-bd_sf"/>
</dbReference>
<dbReference type="PROSITE" id="PS50931">
    <property type="entry name" value="HTH_LYSR"/>
    <property type="match status" value="1"/>
</dbReference>
<evidence type="ECO:0000256" key="2">
    <source>
        <dbReference type="ARBA" id="ARBA00023015"/>
    </source>
</evidence>
<gene>
    <name evidence="7" type="ORF">F1599_22170</name>
</gene>
<evidence type="ECO:0000256" key="5">
    <source>
        <dbReference type="ARBA" id="ARBA00023163"/>
    </source>
</evidence>
<dbReference type="FunFam" id="1.10.10.10:FF:000001">
    <property type="entry name" value="LysR family transcriptional regulator"/>
    <property type="match status" value="1"/>
</dbReference>
<feature type="domain" description="HTH lysR-type" evidence="6">
    <location>
        <begin position="1"/>
        <end position="58"/>
    </location>
</feature>
<evidence type="ECO:0000256" key="1">
    <source>
        <dbReference type="ARBA" id="ARBA00009437"/>
    </source>
</evidence>
<dbReference type="GO" id="GO:0003677">
    <property type="term" value="F:DNA binding"/>
    <property type="evidence" value="ECO:0007669"/>
    <property type="project" value="UniProtKB-KW"/>
</dbReference>
<sequence>MDLKQLRYFARIVELESITAAADALHIAQPSLSQHVANLEAELDARLLVRGPSGTRPTDTGLILYRHAKMVLRQMEEAKAAVQHGRDVPCGHVSVGLPTSTSRVLALPLLRHVTEHFPDITLEIVEGSSADLAESLALQKLDLAVAMDVQQRPNMQSTPLLDEQLMLVGRPIPERPGHPGHPHAITLAQAAALPLLLPSFPNSVRVLCDRALVSAGLQCRLVAETSAVSVLLSAVREGLGWTILPWSALAGDEDDALAAMSITDATLERRVSLCLSSSASLSLACRSVEAALQTIVSEMVGSGQWKGVRLIGGASPG</sequence>
<dbReference type="GO" id="GO:2000142">
    <property type="term" value="P:regulation of DNA-templated transcription initiation"/>
    <property type="evidence" value="ECO:0007669"/>
    <property type="project" value="TreeGrafter"/>
</dbReference>
<accession>A0A5M8A7R5</accession>
<dbReference type="InterPro" id="IPR036388">
    <property type="entry name" value="WH-like_DNA-bd_sf"/>
</dbReference>